<gene>
    <name evidence="2" type="ORF">KHLLAP_LOCUS12781</name>
</gene>
<keyword evidence="3" id="KW-1185">Reference proteome</keyword>
<feature type="region of interest" description="Disordered" evidence="1">
    <location>
        <begin position="1"/>
        <end position="72"/>
    </location>
</feature>
<reference evidence="2" key="1">
    <citation type="submission" date="2023-10" db="EMBL/GenBank/DDBJ databases">
        <authorList>
            <person name="Hackl T."/>
        </authorList>
    </citation>
    <scope>NUCLEOTIDE SEQUENCE</scope>
</reference>
<dbReference type="Proteomes" id="UP001295740">
    <property type="component" value="Unassembled WGS sequence"/>
</dbReference>
<name>A0AAI8VXL5_9PEZI</name>
<accession>A0AAI8VXL5</accession>
<protein>
    <submittedName>
        <fullName evidence="2">Uu.00g053280.m01.CDS01</fullName>
    </submittedName>
</protein>
<sequence length="72" mass="7977">MADDTMADKSASPSGGSEGMKDEERPAQRYLEAPSDLRIDGGPGWPVEHNPLQRDLTKGDDYKKKISDEKEK</sequence>
<evidence type="ECO:0000313" key="3">
    <source>
        <dbReference type="Proteomes" id="UP001295740"/>
    </source>
</evidence>
<feature type="compositionally biased region" description="Basic and acidic residues" evidence="1">
    <location>
        <begin position="51"/>
        <end position="72"/>
    </location>
</feature>
<dbReference type="AlphaFoldDB" id="A0AAI8VXL5"/>
<comment type="caution">
    <text evidence="2">The sequence shown here is derived from an EMBL/GenBank/DDBJ whole genome shotgun (WGS) entry which is preliminary data.</text>
</comment>
<evidence type="ECO:0000313" key="2">
    <source>
        <dbReference type="EMBL" id="CAJ2512313.1"/>
    </source>
</evidence>
<evidence type="ECO:0000256" key="1">
    <source>
        <dbReference type="SAM" id="MobiDB-lite"/>
    </source>
</evidence>
<dbReference type="EMBL" id="CAUWAG010000019">
    <property type="protein sequence ID" value="CAJ2512313.1"/>
    <property type="molecule type" value="Genomic_DNA"/>
</dbReference>
<organism evidence="2 3">
    <name type="scientific">Anthostomella pinea</name>
    <dbReference type="NCBI Taxonomy" id="933095"/>
    <lineage>
        <taxon>Eukaryota</taxon>
        <taxon>Fungi</taxon>
        <taxon>Dikarya</taxon>
        <taxon>Ascomycota</taxon>
        <taxon>Pezizomycotina</taxon>
        <taxon>Sordariomycetes</taxon>
        <taxon>Xylariomycetidae</taxon>
        <taxon>Xylariales</taxon>
        <taxon>Xylariaceae</taxon>
        <taxon>Anthostomella</taxon>
    </lineage>
</organism>
<proteinExistence type="predicted"/>